<dbReference type="PROSITE" id="PS52016">
    <property type="entry name" value="TONB_DEPENDENT_REC_3"/>
    <property type="match status" value="1"/>
</dbReference>
<dbReference type="CDD" id="cd01347">
    <property type="entry name" value="ligand_gated_channel"/>
    <property type="match status" value="1"/>
</dbReference>
<dbReference type="Gene3D" id="2.40.170.20">
    <property type="entry name" value="TonB-dependent receptor, beta-barrel domain"/>
    <property type="match status" value="1"/>
</dbReference>
<name>A0A917Z491_9ALTE</name>
<keyword evidence="4 8" id="KW-0812">Transmembrane</keyword>
<dbReference type="InterPro" id="IPR036942">
    <property type="entry name" value="Beta-barrel_TonB_sf"/>
</dbReference>
<dbReference type="Proteomes" id="UP000606935">
    <property type="component" value="Unassembled WGS sequence"/>
</dbReference>
<proteinExistence type="inferred from homology"/>
<evidence type="ECO:0000256" key="5">
    <source>
        <dbReference type="ARBA" id="ARBA00023077"/>
    </source>
</evidence>
<keyword evidence="10" id="KW-0732">Signal</keyword>
<dbReference type="AlphaFoldDB" id="A0A917Z491"/>
<gene>
    <name evidence="13" type="ORF">GCM10010982_35810</name>
</gene>
<feature type="signal peptide" evidence="10">
    <location>
        <begin position="1"/>
        <end position="23"/>
    </location>
</feature>
<dbReference type="Gene3D" id="2.170.130.10">
    <property type="entry name" value="TonB-dependent receptor, plug domain"/>
    <property type="match status" value="1"/>
</dbReference>
<reference evidence="13" key="2">
    <citation type="submission" date="2020-09" db="EMBL/GenBank/DDBJ databases">
        <authorList>
            <person name="Sun Q."/>
            <person name="Zhou Y."/>
        </authorList>
    </citation>
    <scope>NUCLEOTIDE SEQUENCE</scope>
    <source>
        <strain evidence="13">CGMCC 1.7086</strain>
    </source>
</reference>
<evidence type="ECO:0000256" key="1">
    <source>
        <dbReference type="ARBA" id="ARBA00004571"/>
    </source>
</evidence>
<dbReference type="InterPro" id="IPR012910">
    <property type="entry name" value="Plug_dom"/>
</dbReference>
<dbReference type="SUPFAM" id="SSF56935">
    <property type="entry name" value="Porins"/>
    <property type="match status" value="1"/>
</dbReference>
<comment type="caution">
    <text evidence="13">The sequence shown here is derived from an EMBL/GenBank/DDBJ whole genome shotgun (WGS) entry which is preliminary data.</text>
</comment>
<dbReference type="Pfam" id="PF00593">
    <property type="entry name" value="TonB_dep_Rec_b-barrel"/>
    <property type="match status" value="1"/>
</dbReference>
<organism evidence="13 14">
    <name type="scientific">Bowmanella pacifica</name>
    <dbReference type="NCBI Taxonomy" id="502051"/>
    <lineage>
        <taxon>Bacteria</taxon>
        <taxon>Pseudomonadati</taxon>
        <taxon>Pseudomonadota</taxon>
        <taxon>Gammaproteobacteria</taxon>
        <taxon>Alteromonadales</taxon>
        <taxon>Alteromonadaceae</taxon>
        <taxon>Bowmanella</taxon>
    </lineage>
</organism>
<dbReference type="NCBIfam" id="TIGR01782">
    <property type="entry name" value="TonB-Xanth-Caul"/>
    <property type="match status" value="1"/>
</dbReference>
<sequence>MNRSLSRLTLAILAGCCALPVTAQETAAAGAQGADNTEVIQVRGIRGSLTQALATKRMSDSVLDSVSAEDIGDFPDKNIGDALQRIPGVTVSRTYGEVDGVNIRGTAPEHSLLLLNGQNVATVGWFDNDPFTRSFNFEMVSAEQVSGMDVYKSTEAQVNEGAMGGTINLKTRKPLEMDAFTVFGSVEASHNTNTDGWEPSLSGLVSWKDDDERFGLLVAHSIEKNNVARETQSTFGGAIPWTGGDLPEVPNTEGDHPTVPLGFASILFDEKRERTSSQVSLQFQATDKLLFSADYNRFELDNPHVNTAIFNFMHVNGIIDADSEVYNDQGVLVAAHSRTRDLDGYSVPLFNNTVVRTPNMVSDVTNLTMDYEAENWELSGVVGRSKAKSRGKQSSVWFADTVNKDKAGVSWDIRDVHKFKPDHPEVLLDHDAMNLFMEFTYLNNVRDHKIDYYQLDHKYHLDAFGLTSIESGVKYQEQKFSAWQENMHDGLLAKAEADGINMNDFNGGTVTGILSEVSGADTLTDFAVIDDRVLAYGEANKSAMSIDKYFVINEDITSAYLKGNFEGENYRGNIGFRWVDTEVSSNNLTLSQDTSYTNFLPSLNFVYDLQDDLLLRFAASKSVSRPQYEQMKMASKIEVHQKTASIGNPDIEPYKSNQYDLGLEWYFNESSIISATYFKKDISDYIETTEELESIQGCEGCLVTRYRNAGDAKVNGIELQYQQDLGNGFGFVANYTYTDSELNSVNTGKGPLYGVSENSYNLSAYYENDIISARIAYNARDEWRQVYNSQAGMAEPFNSVDASLVWHVTDQIDISLEGVNLFNEVRQIYRPDYGYMHSVDQFGARYFVGASFKM</sequence>
<accession>A0A917Z491</accession>
<keyword evidence="5 9" id="KW-0798">TonB box</keyword>
<dbReference type="Pfam" id="PF07715">
    <property type="entry name" value="Plug"/>
    <property type="match status" value="1"/>
</dbReference>
<keyword evidence="3 8" id="KW-1134">Transmembrane beta strand</keyword>
<dbReference type="InterPro" id="IPR039426">
    <property type="entry name" value="TonB-dep_rcpt-like"/>
</dbReference>
<feature type="domain" description="TonB-dependent receptor plug" evidence="12">
    <location>
        <begin position="57"/>
        <end position="166"/>
    </location>
</feature>
<comment type="similarity">
    <text evidence="8 9">Belongs to the TonB-dependent receptor family.</text>
</comment>
<comment type="subcellular location">
    <subcellularLocation>
        <location evidence="1 8">Cell outer membrane</location>
        <topology evidence="1 8">Multi-pass membrane protein</topology>
    </subcellularLocation>
</comment>
<dbReference type="RefSeq" id="WP_188698463.1">
    <property type="nucleotide sequence ID" value="NZ_BMLS01000007.1"/>
</dbReference>
<keyword evidence="2 8" id="KW-0813">Transport</keyword>
<evidence type="ECO:0000256" key="2">
    <source>
        <dbReference type="ARBA" id="ARBA00022448"/>
    </source>
</evidence>
<dbReference type="InterPro" id="IPR010104">
    <property type="entry name" value="TonB_rcpt_bac"/>
</dbReference>
<evidence type="ECO:0000256" key="10">
    <source>
        <dbReference type="SAM" id="SignalP"/>
    </source>
</evidence>
<keyword evidence="7 8" id="KW-0998">Cell outer membrane</keyword>
<protein>
    <submittedName>
        <fullName evidence="13">TonB-dependent receptor</fullName>
    </submittedName>
</protein>
<evidence type="ECO:0000256" key="6">
    <source>
        <dbReference type="ARBA" id="ARBA00023136"/>
    </source>
</evidence>
<dbReference type="PANTHER" id="PTHR40980">
    <property type="entry name" value="PLUG DOMAIN-CONTAINING PROTEIN"/>
    <property type="match status" value="1"/>
</dbReference>
<evidence type="ECO:0000256" key="7">
    <source>
        <dbReference type="ARBA" id="ARBA00023237"/>
    </source>
</evidence>
<reference evidence="13" key="1">
    <citation type="journal article" date="2014" name="Int. J. Syst. Evol. Microbiol.">
        <title>Complete genome sequence of Corynebacterium casei LMG S-19264T (=DSM 44701T), isolated from a smear-ripened cheese.</title>
        <authorList>
            <consortium name="US DOE Joint Genome Institute (JGI-PGF)"/>
            <person name="Walter F."/>
            <person name="Albersmeier A."/>
            <person name="Kalinowski J."/>
            <person name="Ruckert C."/>
        </authorList>
    </citation>
    <scope>NUCLEOTIDE SEQUENCE</scope>
    <source>
        <strain evidence="13">CGMCC 1.7086</strain>
    </source>
</reference>
<evidence type="ECO:0000256" key="9">
    <source>
        <dbReference type="RuleBase" id="RU003357"/>
    </source>
</evidence>
<keyword evidence="14" id="KW-1185">Reference proteome</keyword>
<dbReference type="GO" id="GO:0009279">
    <property type="term" value="C:cell outer membrane"/>
    <property type="evidence" value="ECO:0007669"/>
    <property type="project" value="UniProtKB-SubCell"/>
</dbReference>
<feature type="chain" id="PRO_5037632294" evidence="10">
    <location>
        <begin position="24"/>
        <end position="854"/>
    </location>
</feature>
<evidence type="ECO:0000313" key="14">
    <source>
        <dbReference type="Proteomes" id="UP000606935"/>
    </source>
</evidence>
<keyword evidence="6 8" id="KW-0472">Membrane</keyword>
<evidence type="ECO:0000259" key="11">
    <source>
        <dbReference type="Pfam" id="PF00593"/>
    </source>
</evidence>
<evidence type="ECO:0000259" key="12">
    <source>
        <dbReference type="Pfam" id="PF07715"/>
    </source>
</evidence>
<dbReference type="PANTHER" id="PTHR40980:SF3">
    <property type="entry name" value="TONB-DEPENDENT RECEPTOR-LIKE BETA-BARREL DOMAIN-CONTAINING PROTEIN"/>
    <property type="match status" value="1"/>
</dbReference>
<dbReference type="InterPro" id="IPR037066">
    <property type="entry name" value="Plug_dom_sf"/>
</dbReference>
<evidence type="ECO:0000313" key="13">
    <source>
        <dbReference type="EMBL" id="GGO73993.1"/>
    </source>
</evidence>
<evidence type="ECO:0000256" key="8">
    <source>
        <dbReference type="PROSITE-ProRule" id="PRU01360"/>
    </source>
</evidence>
<dbReference type="EMBL" id="BMLS01000007">
    <property type="protein sequence ID" value="GGO73993.1"/>
    <property type="molecule type" value="Genomic_DNA"/>
</dbReference>
<evidence type="ECO:0000256" key="4">
    <source>
        <dbReference type="ARBA" id="ARBA00022692"/>
    </source>
</evidence>
<feature type="domain" description="TonB-dependent receptor-like beta-barrel" evidence="11">
    <location>
        <begin position="441"/>
        <end position="821"/>
    </location>
</feature>
<evidence type="ECO:0000256" key="3">
    <source>
        <dbReference type="ARBA" id="ARBA00022452"/>
    </source>
</evidence>
<dbReference type="InterPro" id="IPR000531">
    <property type="entry name" value="Beta-barrel_TonB"/>
</dbReference>
<keyword evidence="13" id="KW-0675">Receptor</keyword>